<evidence type="ECO:0000313" key="11">
    <source>
        <dbReference type="EMBL" id="KAK2890734.1"/>
    </source>
</evidence>
<dbReference type="Pfam" id="PF00864">
    <property type="entry name" value="P2X_receptor"/>
    <property type="match status" value="1"/>
</dbReference>
<keyword evidence="7 10" id="KW-0472">Membrane</keyword>
<dbReference type="PANTHER" id="PTHR10125">
    <property type="entry name" value="P2X PURINOCEPTOR"/>
    <property type="match status" value="1"/>
</dbReference>
<evidence type="ECO:0000256" key="6">
    <source>
        <dbReference type="ARBA" id="ARBA00023065"/>
    </source>
</evidence>
<evidence type="ECO:0000256" key="7">
    <source>
        <dbReference type="ARBA" id="ARBA00023136"/>
    </source>
</evidence>
<dbReference type="AlphaFoldDB" id="A0AA88PQ42"/>
<dbReference type="PANTHER" id="PTHR10125:SF8">
    <property type="entry name" value="P2X PURINOCEPTOR 3"/>
    <property type="match status" value="1"/>
</dbReference>
<evidence type="ECO:0000256" key="9">
    <source>
        <dbReference type="ARBA" id="ARBA00023303"/>
    </source>
</evidence>
<keyword evidence="8" id="KW-1071">Ligand-gated ion channel</keyword>
<evidence type="ECO:0000256" key="4">
    <source>
        <dbReference type="ARBA" id="ARBA00022692"/>
    </source>
</evidence>
<dbReference type="GO" id="GO:0098794">
    <property type="term" value="C:postsynapse"/>
    <property type="evidence" value="ECO:0007669"/>
    <property type="project" value="GOC"/>
</dbReference>
<dbReference type="GO" id="GO:0070588">
    <property type="term" value="P:calcium ion transmembrane transport"/>
    <property type="evidence" value="ECO:0007669"/>
    <property type="project" value="TreeGrafter"/>
</dbReference>
<dbReference type="Proteomes" id="UP001187343">
    <property type="component" value="Unassembled WGS sequence"/>
</dbReference>
<evidence type="ECO:0000256" key="5">
    <source>
        <dbReference type="ARBA" id="ARBA00022989"/>
    </source>
</evidence>
<name>A0AA88PQ42_9TELE</name>
<reference evidence="11" key="1">
    <citation type="submission" date="2023-08" db="EMBL/GenBank/DDBJ databases">
        <title>Chromosome-level Genome Assembly of mud carp (Cirrhinus molitorella).</title>
        <authorList>
            <person name="Liu H."/>
        </authorList>
    </citation>
    <scope>NUCLEOTIDE SEQUENCE</scope>
    <source>
        <strain evidence="11">Prfri</strain>
        <tissue evidence="11">Muscle</tissue>
    </source>
</reference>
<keyword evidence="9" id="KW-0407">Ion channel</keyword>
<evidence type="ECO:0000256" key="8">
    <source>
        <dbReference type="ARBA" id="ARBA00023286"/>
    </source>
</evidence>
<keyword evidence="5 10" id="KW-1133">Transmembrane helix</keyword>
<dbReference type="EMBL" id="JAUYZG010000013">
    <property type="protein sequence ID" value="KAK2890734.1"/>
    <property type="molecule type" value="Genomic_DNA"/>
</dbReference>
<protein>
    <submittedName>
        <fullName evidence="11">Uncharacterized protein</fullName>
    </submittedName>
</protein>
<feature type="transmembrane region" description="Helical" evidence="10">
    <location>
        <begin position="48"/>
        <end position="73"/>
    </location>
</feature>
<dbReference type="GO" id="GO:0005886">
    <property type="term" value="C:plasma membrane"/>
    <property type="evidence" value="ECO:0007669"/>
    <property type="project" value="TreeGrafter"/>
</dbReference>
<sequence length="108" mass="12377">MREGDNFRFAKYYQSEDGTERQTLHKAKAIRIERIVSGNAGKFNSVPFLIKLVAAFTSVGLATVFCDIILLNFHKGADEYKAKKFEEVPEFTQVWRDRVERCVVVSSL</sequence>
<keyword evidence="12" id="KW-1185">Reference proteome</keyword>
<dbReference type="InterPro" id="IPR059116">
    <property type="entry name" value="P2X_receptor"/>
</dbReference>
<comment type="caution">
    <text evidence="11">The sequence shown here is derived from an EMBL/GenBank/DDBJ whole genome shotgun (WGS) entry which is preliminary data.</text>
</comment>
<evidence type="ECO:0000256" key="10">
    <source>
        <dbReference type="SAM" id="Phobius"/>
    </source>
</evidence>
<evidence type="ECO:0000256" key="1">
    <source>
        <dbReference type="ARBA" id="ARBA00004308"/>
    </source>
</evidence>
<evidence type="ECO:0000256" key="2">
    <source>
        <dbReference type="ARBA" id="ARBA00009848"/>
    </source>
</evidence>
<organism evidence="11 12">
    <name type="scientific">Cirrhinus molitorella</name>
    <name type="common">mud carp</name>
    <dbReference type="NCBI Taxonomy" id="172907"/>
    <lineage>
        <taxon>Eukaryota</taxon>
        <taxon>Metazoa</taxon>
        <taxon>Chordata</taxon>
        <taxon>Craniata</taxon>
        <taxon>Vertebrata</taxon>
        <taxon>Euteleostomi</taxon>
        <taxon>Actinopterygii</taxon>
        <taxon>Neopterygii</taxon>
        <taxon>Teleostei</taxon>
        <taxon>Ostariophysi</taxon>
        <taxon>Cypriniformes</taxon>
        <taxon>Cyprinidae</taxon>
        <taxon>Labeoninae</taxon>
        <taxon>Labeonini</taxon>
        <taxon>Cirrhinus</taxon>
    </lineage>
</organism>
<comment type="subcellular location">
    <subcellularLocation>
        <location evidence="1">Endomembrane system</location>
    </subcellularLocation>
</comment>
<dbReference type="GO" id="GO:0004931">
    <property type="term" value="F:extracellularly ATP-gated monoatomic cation channel activity"/>
    <property type="evidence" value="ECO:0007669"/>
    <property type="project" value="TreeGrafter"/>
</dbReference>
<proteinExistence type="inferred from homology"/>
<accession>A0AA88PQ42</accession>
<keyword evidence="6" id="KW-0406">Ion transport</keyword>
<comment type="similarity">
    <text evidence="2">Belongs to the P2X receptor family.</text>
</comment>
<dbReference type="Gene3D" id="1.10.287.940">
    <property type="entry name" value="atp-gated p2x4 ion channel"/>
    <property type="match status" value="1"/>
</dbReference>
<gene>
    <name evidence="11" type="ORF">Q8A67_013377</name>
</gene>
<evidence type="ECO:0000256" key="3">
    <source>
        <dbReference type="ARBA" id="ARBA00022448"/>
    </source>
</evidence>
<dbReference type="GO" id="GO:0012505">
    <property type="term" value="C:endomembrane system"/>
    <property type="evidence" value="ECO:0007669"/>
    <property type="project" value="UniProtKB-SubCell"/>
</dbReference>
<keyword evidence="4 10" id="KW-0812">Transmembrane</keyword>
<keyword evidence="3" id="KW-0813">Transport</keyword>
<evidence type="ECO:0000313" key="12">
    <source>
        <dbReference type="Proteomes" id="UP001187343"/>
    </source>
</evidence>